<dbReference type="EMBL" id="BLXT01005442">
    <property type="protein sequence ID" value="GFO22659.1"/>
    <property type="molecule type" value="Genomic_DNA"/>
</dbReference>
<name>A0AAV4BV33_9GAST</name>
<dbReference type="AlphaFoldDB" id="A0AAV4BV33"/>
<proteinExistence type="predicted"/>
<sequence length="134" mass="14474">MFLSWETIESAPCGSGSGVTAAPAVTVEPNPRAADPTVCVAREDKSRLMVLTPLSDVFVLVSLFCSAVLIADLVVACQLPRSAASASKPPGSMSPAFRFRLFESIYIEGLVSLLDWSQWQPHHVECVWALCRHA</sequence>
<organism evidence="1 2">
    <name type="scientific">Plakobranchus ocellatus</name>
    <dbReference type="NCBI Taxonomy" id="259542"/>
    <lineage>
        <taxon>Eukaryota</taxon>
        <taxon>Metazoa</taxon>
        <taxon>Spiralia</taxon>
        <taxon>Lophotrochozoa</taxon>
        <taxon>Mollusca</taxon>
        <taxon>Gastropoda</taxon>
        <taxon>Heterobranchia</taxon>
        <taxon>Euthyneura</taxon>
        <taxon>Panpulmonata</taxon>
        <taxon>Sacoglossa</taxon>
        <taxon>Placobranchoidea</taxon>
        <taxon>Plakobranchidae</taxon>
        <taxon>Plakobranchus</taxon>
    </lineage>
</organism>
<dbReference type="Proteomes" id="UP000735302">
    <property type="component" value="Unassembled WGS sequence"/>
</dbReference>
<reference evidence="1 2" key="1">
    <citation type="journal article" date="2021" name="Elife">
        <title>Chloroplast acquisition without the gene transfer in kleptoplastic sea slugs, Plakobranchus ocellatus.</title>
        <authorList>
            <person name="Maeda T."/>
            <person name="Takahashi S."/>
            <person name="Yoshida T."/>
            <person name="Shimamura S."/>
            <person name="Takaki Y."/>
            <person name="Nagai Y."/>
            <person name="Toyoda A."/>
            <person name="Suzuki Y."/>
            <person name="Arimoto A."/>
            <person name="Ishii H."/>
            <person name="Satoh N."/>
            <person name="Nishiyama T."/>
            <person name="Hasebe M."/>
            <person name="Maruyama T."/>
            <person name="Minagawa J."/>
            <person name="Obokata J."/>
            <person name="Shigenobu S."/>
        </authorList>
    </citation>
    <scope>NUCLEOTIDE SEQUENCE [LARGE SCALE GENOMIC DNA]</scope>
</reference>
<keyword evidence="2" id="KW-1185">Reference proteome</keyword>
<evidence type="ECO:0000313" key="2">
    <source>
        <dbReference type="Proteomes" id="UP000735302"/>
    </source>
</evidence>
<protein>
    <submittedName>
        <fullName evidence="1">Uncharacterized protein</fullName>
    </submittedName>
</protein>
<comment type="caution">
    <text evidence="1">The sequence shown here is derived from an EMBL/GenBank/DDBJ whole genome shotgun (WGS) entry which is preliminary data.</text>
</comment>
<gene>
    <name evidence="1" type="ORF">PoB_004916400</name>
</gene>
<accession>A0AAV4BV33</accession>
<evidence type="ECO:0000313" key="1">
    <source>
        <dbReference type="EMBL" id="GFO22659.1"/>
    </source>
</evidence>